<evidence type="ECO:0000256" key="2">
    <source>
        <dbReference type="ARBA" id="ARBA00022771"/>
    </source>
</evidence>
<dbReference type="PANTHER" id="PTHR46927">
    <property type="entry name" value="AGAP005574-PA"/>
    <property type="match status" value="1"/>
</dbReference>
<dbReference type="Pfam" id="PF05485">
    <property type="entry name" value="THAP"/>
    <property type="match status" value="1"/>
</dbReference>
<evidence type="ECO:0000313" key="8">
    <source>
        <dbReference type="Proteomes" id="UP000075809"/>
    </source>
</evidence>
<sequence length="164" mass="19419">MRACCVSGCKSSGNVPSHQFPKNVKRRIDWLQRLRLTEENENIINKLRVCYKHFKNTDYSCCINKRRLVDTAIPSIDIDMFEIQRCVDTTKSSQQEIQMSQPECVEIIRAFQQQKIDMSRQECVETIKSSQHHETIQMSKQETVTISQSEENTIEIYYYYYMKT</sequence>
<dbReference type="Proteomes" id="UP000075809">
    <property type="component" value="Unassembled WGS sequence"/>
</dbReference>
<dbReference type="GO" id="GO:0003677">
    <property type="term" value="F:DNA binding"/>
    <property type="evidence" value="ECO:0007669"/>
    <property type="project" value="UniProtKB-UniRule"/>
</dbReference>
<dbReference type="SMART" id="SM00980">
    <property type="entry name" value="THAP"/>
    <property type="match status" value="1"/>
</dbReference>
<dbReference type="AlphaFoldDB" id="A0A151WQB5"/>
<keyword evidence="2 5" id="KW-0863">Zinc-finger</keyword>
<evidence type="ECO:0000256" key="4">
    <source>
        <dbReference type="ARBA" id="ARBA00023125"/>
    </source>
</evidence>
<dbReference type="PANTHER" id="PTHR46927:SF3">
    <property type="entry name" value="THAP-TYPE DOMAIN-CONTAINING PROTEIN"/>
    <property type="match status" value="1"/>
</dbReference>
<name>A0A151WQB5_9HYME</name>
<evidence type="ECO:0000256" key="3">
    <source>
        <dbReference type="ARBA" id="ARBA00022833"/>
    </source>
</evidence>
<accession>A0A151WQB5</accession>
<keyword evidence="4 5" id="KW-0238">DNA-binding</keyword>
<dbReference type="GO" id="GO:0008270">
    <property type="term" value="F:zinc ion binding"/>
    <property type="evidence" value="ECO:0007669"/>
    <property type="project" value="UniProtKB-KW"/>
</dbReference>
<keyword evidence="3" id="KW-0862">Zinc</keyword>
<reference evidence="7 8" key="1">
    <citation type="submission" date="2015-09" db="EMBL/GenBank/DDBJ databases">
        <title>Trachymyrmex zeteki WGS genome.</title>
        <authorList>
            <person name="Nygaard S."/>
            <person name="Hu H."/>
            <person name="Boomsma J."/>
            <person name="Zhang G."/>
        </authorList>
    </citation>
    <scope>NUCLEOTIDE SEQUENCE [LARGE SCALE GENOMIC DNA]</scope>
    <source>
        <strain evidence="7">Tzet28-1</strain>
        <tissue evidence="7">Whole body</tissue>
    </source>
</reference>
<dbReference type="InterPro" id="IPR006612">
    <property type="entry name" value="THAP_Znf"/>
</dbReference>
<dbReference type="EMBL" id="KQ982842">
    <property type="protein sequence ID" value="KYQ50046.1"/>
    <property type="molecule type" value="Genomic_DNA"/>
</dbReference>
<evidence type="ECO:0000313" key="7">
    <source>
        <dbReference type="EMBL" id="KYQ50046.1"/>
    </source>
</evidence>
<evidence type="ECO:0000256" key="1">
    <source>
        <dbReference type="ARBA" id="ARBA00022723"/>
    </source>
</evidence>
<keyword evidence="1" id="KW-0479">Metal-binding</keyword>
<dbReference type="PROSITE" id="PS50950">
    <property type="entry name" value="ZF_THAP"/>
    <property type="match status" value="1"/>
</dbReference>
<dbReference type="STRING" id="64791.A0A151WQB5"/>
<dbReference type="Gene3D" id="6.20.210.20">
    <property type="entry name" value="THAP domain"/>
    <property type="match status" value="1"/>
</dbReference>
<evidence type="ECO:0000256" key="5">
    <source>
        <dbReference type="PROSITE-ProRule" id="PRU00309"/>
    </source>
</evidence>
<gene>
    <name evidence="7" type="ORF">ALC60_10871</name>
</gene>
<keyword evidence="8" id="KW-1185">Reference proteome</keyword>
<dbReference type="InterPro" id="IPR052224">
    <property type="entry name" value="THAP_domain_protein"/>
</dbReference>
<organism evidence="7 8">
    <name type="scientific">Mycetomoellerius zeteki</name>
    <dbReference type="NCBI Taxonomy" id="64791"/>
    <lineage>
        <taxon>Eukaryota</taxon>
        <taxon>Metazoa</taxon>
        <taxon>Ecdysozoa</taxon>
        <taxon>Arthropoda</taxon>
        <taxon>Hexapoda</taxon>
        <taxon>Insecta</taxon>
        <taxon>Pterygota</taxon>
        <taxon>Neoptera</taxon>
        <taxon>Endopterygota</taxon>
        <taxon>Hymenoptera</taxon>
        <taxon>Apocrita</taxon>
        <taxon>Aculeata</taxon>
        <taxon>Formicoidea</taxon>
        <taxon>Formicidae</taxon>
        <taxon>Myrmicinae</taxon>
        <taxon>Mycetomoellerius</taxon>
    </lineage>
</organism>
<proteinExistence type="predicted"/>
<dbReference type="SUPFAM" id="SSF57716">
    <property type="entry name" value="Glucocorticoid receptor-like (DNA-binding domain)"/>
    <property type="match status" value="1"/>
</dbReference>
<evidence type="ECO:0000259" key="6">
    <source>
        <dbReference type="PROSITE" id="PS50950"/>
    </source>
</evidence>
<feature type="domain" description="THAP-type" evidence="6">
    <location>
        <begin position="1"/>
        <end position="77"/>
    </location>
</feature>
<protein>
    <recommendedName>
        <fullName evidence="6">THAP-type domain-containing protein</fullName>
    </recommendedName>
</protein>
<dbReference type="InterPro" id="IPR038441">
    <property type="entry name" value="THAP_Znf_sf"/>
</dbReference>